<sequence>MTSFSSADLTAAAVAKGMIFPEFVVDQLVAAIDSGKHVILTGPPGTGKTTLAYLAAEQARHALMCTGYQPTTATSEWTTFETIGGLQPSPEGLIFRPGLFVEAIEAGKWLVIDELNRSNFDRAFGQLFTVLSGAPVVLPFRRSGQVRPISLVPHGAESPEGTDPIRVPSSWRIIATMNAMDKHLLFDMSYALMRRFAFIEVGTPTDAVYEQLLAGPGEVIRNLLPLRTLKELGPAIYVDAARYAQRRAQDGISESRLLYEMFYAYFLPQFEGIDHRQGVRLHRLISEKLDPAEQAEAQRVISELLGEELLSS</sequence>
<dbReference type="SUPFAM" id="SSF52540">
    <property type="entry name" value="P-loop containing nucleoside triphosphate hydrolases"/>
    <property type="match status" value="1"/>
</dbReference>
<dbReference type="EMBL" id="CAEZSF010000083">
    <property type="protein sequence ID" value="CAB4540022.1"/>
    <property type="molecule type" value="Genomic_DNA"/>
</dbReference>
<feature type="domain" description="AAA+ ATPase" evidence="1">
    <location>
        <begin position="34"/>
        <end position="205"/>
    </location>
</feature>
<protein>
    <submittedName>
        <fullName evidence="2">Unannotated protein</fullName>
    </submittedName>
</protein>
<dbReference type="InterPro" id="IPR027417">
    <property type="entry name" value="P-loop_NTPase"/>
</dbReference>
<dbReference type="InterPro" id="IPR052934">
    <property type="entry name" value="Methyl-DNA_Rec/Restrict_Enz"/>
</dbReference>
<evidence type="ECO:0000313" key="3">
    <source>
        <dbReference type="EMBL" id="CAB4741482.1"/>
    </source>
</evidence>
<dbReference type="SMART" id="SM00382">
    <property type="entry name" value="AAA"/>
    <property type="match status" value="1"/>
</dbReference>
<dbReference type="Pfam" id="PF07728">
    <property type="entry name" value="AAA_5"/>
    <property type="match status" value="1"/>
</dbReference>
<dbReference type="Gene3D" id="3.40.50.300">
    <property type="entry name" value="P-loop containing nucleotide triphosphate hydrolases"/>
    <property type="match status" value="1"/>
</dbReference>
<gene>
    <name evidence="2" type="ORF">UFOPK1358_00971</name>
    <name evidence="3" type="ORF">UFOPK2766_01070</name>
</gene>
<dbReference type="PANTHER" id="PTHR37291">
    <property type="entry name" value="5-METHYLCYTOSINE-SPECIFIC RESTRICTION ENZYME B"/>
    <property type="match status" value="1"/>
</dbReference>
<dbReference type="InterPro" id="IPR003593">
    <property type="entry name" value="AAA+_ATPase"/>
</dbReference>
<dbReference type="InterPro" id="IPR011704">
    <property type="entry name" value="ATPase_dyneun-rel_AAA"/>
</dbReference>
<evidence type="ECO:0000259" key="1">
    <source>
        <dbReference type="SMART" id="SM00382"/>
    </source>
</evidence>
<proteinExistence type="predicted"/>
<dbReference type="AlphaFoldDB" id="A0A6J6BM00"/>
<name>A0A6J6BM00_9ZZZZ</name>
<organism evidence="2">
    <name type="scientific">freshwater metagenome</name>
    <dbReference type="NCBI Taxonomy" id="449393"/>
    <lineage>
        <taxon>unclassified sequences</taxon>
        <taxon>metagenomes</taxon>
        <taxon>ecological metagenomes</taxon>
    </lineage>
</organism>
<reference evidence="2" key="1">
    <citation type="submission" date="2020-05" db="EMBL/GenBank/DDBJ databases">
        <authorList>
            <person name="Chiriac C."/>
            <person name="Salcher M."/>
            <person name="Ghai R."/>
            <person name="Kavagutti S V."/>
        </authorList>
    </citation>
    <scope>NUCLEOTIDE SEQUENCE</scope>
</reference>
<accession>A0A6J6BM00</accession>
<dbReference type="GO" id="GO:0016887">
    <property type="term" value="F:ATP hydrolysis activity"/>
    <property type="evidence" value="ECO:0007669"/>
    <property type="project" value="InterPro"/>
</dbReference>
<dbReference type="PANTHER" id="PTHR37291:SF1">
    <property type="entry name" value="TYPE IV METHYL-DIRECTED RESTRICTION ENZYME ECOKMCRB SUBUNIT"/>
    <property type="match status" value="1"/>
</dbReference>
<evidence type="ECO:0000313" key="2">
    <source>
        <dbReference type="EMBL" id="CAB4540022.1"/>
    </source>
</evidence>
<dbReference type="EMBL" id="CAEZYU010000042">
    <property type="protein sequence ID" value="CAB4741482.1"/>
    <property type="molecule type" value="Genomic_DNA"/>
</dbReference>
<dbReference type="GO" id="GO:0005524">
    <property type="term" value="F:ATP binding"/>
    <property type="evidence" value="ECO:0007669"/>
    <property type="project" value="InterPro"/>
</dbReference>